<feature type="region of interest" description="Disordered" evidence="1">
    <location>
        <begin position="1"/>
        <end position="22"/>
    </location>
</feature>
<proteinExistence type="predicted"/>
<dbReference type="Proteomes" id="UP001292094">
    <property type="component" value="Unassembled WGS sequence"/>
</dbReference>
<name>A0AAE1NTM0_9EUCA</name>
<feature type="compositionally biased region" description="Basic and acidic residues" evidence="1">
    <location>
        <begin position="58"/>
        <end position="79"/>
    </location>
</feature>
<evidence type="ECO:0000313" key="2">
    <source>
        <dbReference type="EMBL" id="KAK4295244.1"/>
    </source>
</evidence>
<dbReference type="EMBL" id="JAWZYT010004119">
    <property type="protein sequence ID" value="KAK4295244.1"/>
    <property type="molecule type" value="Genomic_DNA"/>
</dbReference>
<feature type="compositionally biased region" description="Basic residues" evidence="1">
    <location>
        <begin position="1"/>
        <end position="10"/>
    </location>
</feature>
<feature type="compositionally biased region" description="Basic and acidic residues" evidence="1">
    <location>
        <begin position="11"/>
        <end position="22"/>
    </location>
</feature>
<accession>A0AAE1NTM0</accession>
<protein>
    <submittedName>
        <fullName evidence="2">Uncharacterized protein</fullName>
    </submittedName>
</protein>
<feature type="region of interest" description="Disordered" evidence="1">
    <location>
        <begin position="58"/>
        <end position="111"/>
    </location>
</feature>
<dbReference type="AlphaFoldDB" id="A0AAE1NTM0"/>
<sequence>MRRKGGRRYKERSNRDESERVKVGREEKRKWRLWCEKGEGKGWRSGGLVGIWWFCGERGDKEGGIKKREGQKEGVVEEREGQEEGGIEEREGKEGGIEEREGQEQDRIEER</sequence>
<evidence type="ECO:0000256" key="1">
    <source>
        <dbReference type="SAM" id="MobiDB-lite"/>
    </source>
</evidence>
<gene>
    <name evidence="2" type="ORF">Pmani_032190</name>
</gene>
<feature type="compositionally biased region" description="Basic and acidic residues" evidence="1">
    <location>
        <begin position="87"/>
        <end position="111"/>
    </location>
</feature>
<keyword evidence="3" id="KW-1185">Reference proteome</keyword>
<organism evidence="2 3">
    <name type="scientific">Petrolisthes manimaculis</name>
    <dbReference type="NCBI Taxonomy" id="1843537"/>
    <lineage>
        <taxon>Eukaryota</taxon>
        <taxon>Metazoa</taxon>
        <taxon>Ecdysozoa</taxon>
        <taxon>Arthropoda</taxon>
        <taxon>Crustacea</taxon>
        <taxon>Multicrustacea</taxon>
        <taxon>Malacostraca</taxon>
        <taxon>Eumalacostraca</taxon>
        <taxon>Eucarida</taxon>
        <taxon>Decapoda</taxon>
        <taxon>Pleocyemata</taxon>
        <taxon>Anomura</taxon>
        <taxon>Galatheoidea</taxon>
        <taxon>Porcellanidae</taxon>
        <taxon>Petrolisthes</taxon>
    </lineage>
</organism>
<evidence type="ECO:0000313" key="3">
    <source>
        <dbReference type="Proteomes" id="UP001292094"/>
    </source>
</evidence>
<comment type="caution">
    <text evidence="2">The sequence shown here is derived from an EMBL/GenBank/DDBJ whole genome shotgun (WGS) entry which is preliminary data.</text>
</comment>
<reference evidence="2" key="1">
    <citation type="submission" date="2023-11" db="EMBL/GenBank/DDBJ databases">
        <title>Genome assemblies of two species of porcelain crab, Petrolisthes cinctipes and Petrolisthes manimaculis (Anomura: Porcellanidae).</title>
        <authorList>
            <person name="Angst P."/>
        </authorList>
    </citation>
    <scope>NUCLEOTIDE SEQUENCE</scope>
    <source>
        <strain evidence="2">PB745_02</strain>
        <tissue evidence="2">Gill</tissue>
    </source>
</reference>